<dbReference type="EMBL" id="SRLO01000172">
    <property type="protein sequence ID" value="TNN69680.1"/>
    <property type="molecule type" value="Genomic_DNA"/>
</dbReference>
<evidence type="ECO:0000313" key="1">
    <source>
        <dbReference type="EMBL" id="TNN69680.1"/>
    </source>
</evidence>
<dbReference type="Proteomes" id="UP000314294">
    <property type="component" value="Unassembled WGS sequence"/>
</dbReference>
<sequence length="158" mass="17618">MASDSLQTLSRSSESLHELCSVIVRATLAPNRTTVDTWDHCLKPRGGNKSSERKSSPAIEADCWVEGCVRSRLIRLPPPGTLTLRRPPFIRRARLRYCSESPLAEEGEQDAQSGLSFSQRVRRIAPSITTSHPPAPCRPEPVTLRVEHTRVILISRVL</sequence>
<name>A0A4Z2HVP2_9TELE</name>
<comment type="caution">
    <text evidence="1">The sequence shown here is derived from an EMBL/GenBank/DDBJ whole genome shotgun (WGS) entry which is preliminary data.</text>
</comment>
<keyword evidence="2" id="KW-1185">Reference proteome</keyword>
<organism evidence="1 2">
    <name type="scientific">Liparis tanakae</name>
    <name type="common">Tanaka's snailfish</name>
    <dbReference type="NCBI Taxonomy" id="230148"/>
    <lineage>
        <taxon>Eukaryota</taxon>
        <taxon>Metazoa</taxon>
        <taxon>Chordata</taxon>
        <taxon>Craniata</taxon>
        <taxon>Vertebrata</taxon>
        <taxon>Euteleostomi</taxon>
        <taxon>Actinopterygii</taxon>
        <taxon>Neopterygii</taxon>
        <taxon>Teleostei</taxon>
        <taxon>Neoteleostei</taxon>
        <taxon>Acanthomorphata</taxon>
        <taxon>Eupercaria</taxon>
        <taxon>Perciformes</taxon>
        <taxon>Cottioidei</taxon>
        <taxon>Cottales</taxon>
        <taxon>Liparidae</taxon>
        <taxon>Liparis</taxon>
    </lineage>
</organism>
<gene>
    <name evidence="1" type="ORF">EYF80_020044</name>
</gene>
<dbReference type="AlphaFoldDB" id="A0A4Z2HVP2"/>
<reference evidence="1 2" key="1">
    <citation type="submission" date="2019-03" db="EMBL/GenBank/DDBJ databases">
        <title>First draft genome of Liparis tanakae, snailfish: a comprehensive survey of snailfish specific genes.</title>
        <authorList>
            <person name="Kim W."/>
            <person name="Song I."/>
            <person name="Jeong J.-H."/>
            <person name="Kim D."/>
            <person name="Kim S."/>
            <person name="Ryu S."/>
            <person name="Song J.Y."/>
            <person name="Lee S.K."/>
        </authorList>
    </citation>
    <scope>NUCLEOTIDE SEQUENCE [LARGE SCALE GENOMIC DNA]</scope>
    <source>
        <tissue evidence="1">Muscle</tissue>
    </source>
</reference>
<evidence type="ECO:0000313" key="2">
    <source>
        <dbReference type="Proteomes" id="UP000314294"/>
    </source>
</evidence>
<protein>
    <submittedName>
        <fullName evidence="1">Uncharacterized protein</fullName>
    </submittedName>
</protein>
<accession>A0A4Z2HVP2</accession>
<proteinExistence type="predicted"/>